<dbReference type="InterPro" id="IPR045851">
    <property type="entry name" value="AMP-bd_C_sf"/>
</dbReference>
<keyword evidence="4" id="KW-1185">Reference proteome</keyword>
<dbReference type="GO" id="GO:0004467">
    <property type="term" value="F:long-chain fatty acid-CoA ligase activity"/>
    <property type="evidence" value="ECO:0007669"/>
    <property type="project" value="UniProtKB-EC"/>
</dbReference>
<dbReference type="Gene3D" id="3.30.300.30">
    <property type="match status" value="1"/>
</dbReference>
<dbReference type="RefSeq" id="WP_088074605.1">
    <property type="nucleotide sequence ID" value="NZ_JAHQCR010000021.1"/>
</dbReference>
<feature type="domain" description="AMP-binding enzyme C-terminal" evidence="2">
    <location>
        <begin position="417"/>
        <end position="492"/>
    </location>
</feature>
<evidence type="ECO:0000259" key="1">
    <source>
        <dbReference type="Pfam" id="PF00501"/>
    </source>
</evidence>
<dbReference type="Pfam" id="PF00501">
    <property type="entry name" value="AMP-binding"/>
    <property type="match status" value="1"/>
</dbReference>
<evidence type="ECO:0000313" key="4">
    <source>
        <dbReference type="Proteomes" id="UP000790580"/>
    </source>
</evidence>
<evidence type="ECO:0000313" key="3">
    <source>
        <dbReference type="EMBL" id="MBU9720786.1"/>
    </source>
</evidence>
<dbReference type="InterPro" id="IPR042099">
    <property type="entry name" value="ANL_N_sf"/>
</dbReference>
<feature type="domain" description="AMP-dependent synthetase/ligase" evidence="1">
    <location>
        <begin position="8"/>
        <end position="367"/>
    </location>
</feature>
<dbReference type="InterPro" id="IPR000873">
    <property type="entry name" value="AMP-dep_synth/lig_dom"/>
</dbReference>
<proteinExistence type="predicted"/>
<dbReference type="Pfam" id="PF13193">
    <property type="entry name" value="AMP-binding_C"/>
    <property type="match status" value="1"/>
</dbReference>
<dbReference type="Gene3D" id="3.40.50.12780">
    <property type="entry name" value="N-terminal domain of ligase-like"/>
    <property type="match status" value="1"/>
</dbReference>
<comment type="caution">
    <text evidence="3">The sequence shown here is derived from an EMBL/GenBank/DDBJ whole genome shotgun (WGS) entry which is preliminary data.</text>
</comment>
<gene>
    <name evidence="3" type="ORF">KS407_04910</name>
</gene>
<sequence length="504" mass="56120">MNISELLARNSRKFTNNTAVVEEHQQLTYGEIDLKVTKLANAFLERGIGKGDKVILFMPNTSNFLITYFAVLRVGGVITPVSARLTSPELEYIIEHSEAKAVVIEHILYNTCASLVEKHNLLWVKTGADVDGWIGFEDLLDGGKEDEIVCTLKEDDLATMLYTSGTTGKPKGVLFSNRSILTVATMMCIEMEMKNESRMLHMMPLSHSAPLHLFLVAGTYVGAAHLLTPTFTPDLLLDVVDKWKPTHFFGAPVAYLLSAKNPAIEEKDLSSMTHWVYGGAPLGQKEVQFLQKAFKTDRFYCVYGLTEAGPNGTLLRPEEHESKSGSIGQRAALNCEIKLVDDNGEEVGVNEPGEIILKGEGNMVGYYNDPEKTRETLKDGWLYTGDMAKKDEDGFIWVIDRKKDMIISGGINVFPKEVEEVLTGHPNIVECAVVGVPHEEWGETVTAYVVLKEESATVEENCKEFLRGKLADYKIPRRVEVIDQLPRNPTGKILKHQLKSLTKQ</sequence>
<keyword evidence="3" id="KW-0436">Ligase</keyword>
<dbReference type="NCBIfam" id="NF004837">
    <property type="entry name" value="PRK06187.1"/>
    <property type="match status" value="1"/>
</dbReference>
<dbReference type="Proteomes" id="UP000790580">
    <property type="component" value="Unassembled WGS sequence"/>
</dbReference>
<dbReference type="PANTHER" id="PTHR43767:SF1">
    <property type="entry name" value="NONRIBOSOMAL PEPTIDE SYNTHASE PES1 (EUROFUNG)-RELATED"/>
    <property type="match status" value="1"/>
</dbReference>
<dbReference type="PROSITE" id="PS00455">
    <property type="entry name" value="AMP_BINDING"/>
    <property type="match status" value="1"/>
</dbReference>
<dbReference type="EC" id="6.2.1.3" evidence="3"/>
<evidence type="ECO:0000259" key="2">
    <source>
        <dbReference type="Pfam" id="PF13193"/>
    </source>
</evidence>
<dbReference type="InterPro" id="IPR050237">
    <property type="entry name" value="ATP-dep_AMP-bd_enzyme"/>
</dbReference>
<protein>
    <submittedName>
        <fullName evidence="3">Long-chain-fatty-acid--CoA ligase</fullName>
        <ecNumber evidence="3">6.2.1.3</ecNumber>
    </submittedName>
</protein>
<dbReference type="PANTHER" id="PTHR43767">
    <property type="entry name" value="LONG-CHAIN-FATTY-ACID--COA LIGASE"/>
    <property type="match status" value="1"/>
</dbReference>
<dbReference type="EMBL" id="JAHQCR010000021">
    <property type="protein sequence ID" value="MBU9720786.1"/>
    <property type="molecule type" value="Genomic_DNA"/>
</dbReference>
<dbReference type="InterPro" id="IPR020845">
    <property type="entry name" value="AMP-binding_CS"/>
</dbReference>
<accession>A0ABS6JQF5</accession>
<organism evidence="3 4">
    <name type="scientific">Evansella alkalicola</name>
    <dbReference type="NCBI Taxonomy" id="745819"/>
    <lineage>
        <taxon>Bacteria</taxon>
        <taxon>Bacillati</taxon>
        <taxon>Bacillota</taxon>
        <taxon>Bacilli</taxon>
        <taxon>Bacillales</taxon>
        <taxon>Bacillaceae</taxon>
        <taxon>Evansella</taxon>
    </lineage>
</organism>
<reference evidence="3 4" key="1">
    <citation type="submission" date="2021-06" db="EMBL/GenBank/DDBJ databases">
        <title>Bacillus sp. RD4P76, an endophyte from a halophyte.</title>
        <authorList>
            <person name="Sun J.-Q."/>
        </authorList>
    </citation>
    <scope>NUCLEOTIDE SEQUENCE [LARGE SCALE GENOMIC DNA]</scope>
    <source>
        <strain evidence="3 4">JCM 17098</strain>
    </source>
</reference>
<name>A0ABS6JQF5_9BACI</name>
<dbReference type="SUPFAM" id="SSF56801">
    <property type="entry name" value="Acetyl-CoA synthetase-like"/>
    <property type="match status" value="1"/>
</dbReference>
<dbReference type="InterPro" id="IPR025110">
    <property type="entry name" value="AMP-bd_C"/>
</dbReference>